<evidence type="ECO:0000313" key="1">
    <source>
        <dbReference type="EMBL" id="MCK8141602.1"/>
    </source>
</evidence>
<dbReference type="EMBL" id="JALNUB010000004">
    <property type="protein sequence ID" value="MCK8141602.1"/>
    <property type="molecule type" value="Genomic_DNA"/>
</dbReference>
<dbReference type="AlphaFoldDB" id="A0A9X1XQR5"/>
<proteinExistence type="predicted"/>
<protein>
    <submittedName>
        <fullName evidence="1">Uncharacterized protein</fullName>
    </submittedName>
</protein>
<organism evidence="1 2">
    <name type="scientific">Flavobacterium pygoscelis</name>
    <dbReference type="NCBI Taxonomy" id="2893176"/>
    <lineage>
        <taxon>Bacteria</taxon>
        <taxon>Pseudomonadati</taxon>
        <taxon>Bacteroidota</taxon>
        <taxon>Flavobacteriia</taxon>
        <taxon>Flavobacteriales</taxon>
        <taxon>Flavobacteriaceae</taxon>
        <taxon>Flavobacterium</taxon>
    </lineage>
</organism>
<gene>
    <name evidence="1" type="ORF">MW871_06810</name>
</gene>
<name>A0A9X1XQR5_9FLAO</name>
<comment type="caution">
    <text evidence="1">The sequence shown here is derived from an EMBL/GenBank/DDBJ whole genome shotgun (WGS) entry which is preliminary data.</text>
</comment>
<reference evidence="1" key="1">
    <citation type="submission" date="2022-04" db="EMBL/GenBank/DDBJ databases">
        <title>Flavobacterium pygoscelis sp. nov. isolated from Chinstrap chick (Pygoscelis antarcticus).</title>
        <authorList>
            <person name="Irgang R."/>
            <person name="Poblete-Morales M."/>
            <person name="Avendano-Herrera R."/>
        </authorList>
    </citation>
    <scope>NUCLEOTIDE SEQUENCE</scope>
    <source>
        <strain evidence="1">I-SCBP12n</strain>
    </source>
</reference>
<accession>A0A9X1XQR5</accession>
<sequence>MDNQRDFKLIEGRFTTEEASDLLGALFNYKIDYHCRQDFSNHIRFNQDIGYSKNRIVELIKSKEAIEQIIENSKANNENLIIQGTISIRTEK</sequence>
<evidence type="ECO:0000313" key="2">
    <source>
        <dbReference type="Proteomes" id="UP001139260"/>
    </source>
</evidence>
<dbReference type="Proteomes" id="UP001139260">
    <property type="component" value="Unassembled WGS sequence"/>
</dbReference>
<keyword evidence="2" id="KW-1185">Reference proteome</keyword>
<dbReference type="RefSeq" id="WP_188049880.1">
    <property type="nucleotide sequence ID" value="NZ_JALNUB010000004.1"/>
</dbReference>